<organism evidence="1 2">
    <name type="scientific">Parasponia andersonii</name>
    <name type="common">Sponia andersonii</name>
    <dbReference type="NCBI Taxonomy" id="3476"/>
    <lineage>
        <taxon>Eukaryota</taxon>
        <taxon>Viridiplantae</taxon>
        <taxon>Streptophyta</taxon>
        <taxon>Embryophyta</taxon>
        <taxon>Tracheophyta</taxon>
        <taxon>Spermatophyta</taxon>
        <taxon>Magnoliopsida</taxon>
        <taxon>eudicotyledons</taxon>
        <taxon>Gunneridae</taxon>
        <taxon>Pentapetalae</taxon>
        <taxon>rosids</taxon>
        <taxon>fabids</taxon>
        <taxon>Rosales</taxon>
        <taxon>Cannabaceae</taxon>
        <taxon>Parasponia</taxon>
    </lineage>
</organism>
<protein>
    <recommendedName>
        <fullName evidence="3">Reverse transcriptase domain-containing protein</fullName>
    </recommendedName>
</protein>
<proteinExistence type="predicted"/>
<evidence type="ECO:0000313" key="2">
    <source>
        <dbReference type="Proteomes" id="UP000237105"/>
    </source>
</evidence>
<dbReference type="EMBL" id="JXTB01000243">
    <property type="protein sequence ID" value="PON50687.1"/>
    <property type="molecule type" value="Genomic_DNA"/>
</dbReference>
<sequence length="194" mass="21748">MVNRVGKFFHKEGCVKEIRCLRIFFFLICAEGFLSLLRYEEQCQNIEGRSPSASHLLFADDNLLFCKATARSCHALQRVSDIYARASGQQINFEKSAVSFSPNTPSDIQLLFQYFLSIPVGGCYEHYLGLPSFVGREKKAVFSGIKSLCLECVVIFKRWQGGLIEGCGTIHTYICNELFPVTGIDMQSIGVSYG</sequence>
<accession>A0A2P5BPF1</accession>
<keyword evidence="2" id="KW-1185">Reference proteome</keyword>
<dbReference type="OrthoDB" id="1748983at2759"/>
<gene>
    <name evidence="1" type="ORF">PanWU01x14_222200</name>
</gene>
<comment type="caution">
    <text evidence="1">The sequence shown here is derived from an EMBL/GenBank/DDBJ whole genome shotgun (WGS) entry which is preliminary data.</text>
</comment>
<evidence type="ECO:0008006" key="3">
    <source>
        <dbReference type="Google" id="ProtNLM"/>
    </source>
</evidence>
<dbReference type="STRING" id="3476.A0A2P5BPF1"/>
<reference evidence="2" key="1">
    <citation type="submission" date="2016-06" db="EMBL/GenBank/DDBJ databases">
        <title>Parallel loss of symbiosis genes in relatives of nitrogen-fixing non-legume Parasponia.</title>
        <authorList>
            <person name="Van Velzen R."/>
            <person name="Holmer R."/>
            <person name="Bu F."/>
            <person name="Rutten L."/>
            <person name="Van Zeijl A."/>
            <person name="Liu W."/>
            <person name="Santuari L."/>
            <person name="Cao Q."/>
            <person name="Sharma T."/>
            <person name="Shen D."/>
            <person name="Roswanjaya Y."/>
            <person name="Wardhani T."/>
            <person name="Kalhor M.S."/>
            <person name="Jansen J."/>
            <person name="Van den Hoogen J."/>
            <person name="Gungor B."/>
            <person name="Hartog M."/>
            <person name="Hontelez J."/>
            <person name="Verver J."/>
            <person name="Yang W.-C."/>
            <person name="Schijlen E."/>
            <person name="Repin R."/>
            <person name="Schilthuizen M."/>
            <person name="Schranz E."/>
            <person name="Heidstra R."/>
            <person name="Miyata K."/>
            <person name="Fedorova E."/>
            <person name="Kohlen W."/>
            <person name="Bisseling T."/>
            <person name="Smit S."/>
            <person name="Geurts R."/>
        </authorList>
    </citation>
    <scope>NUCLEOTIDE SEQUENCE [LARGE SCALE GENOMIC DNA]</scope>
    <source>
        <strain evidence="2">cv. WU1-14</strain>
    </source>
</reference>
<dbReference type="AlphaFoldDB" id="A0A2P5BPF1"/>
<name>A0A2P5BPF1_PARAD</name>
<dbReference type="Proteomes" id="UP000237105">
    <property type="component" value="Unassembled WGS sequence"/>
</dbReference>
<evidence type="ECO:0000313" key="1">
    <source>
        <dbReference type="EMBL" id="PON50687.1"/>
    </source>
</evidence>